<dbReference type="AlphaFoldDB" id="A0A834AS91"/>
<protein>
    <submittedName>
        <fullName evidence="2">Uncharacterized protein</fullName>
    </submittedName>
</protein>
<name>A0A834AS91_9CHIR</name>
<evidence type="ECO:0000256" key="1">
    <source>
        <dbReference type="SAM" id="MobiDB-lite"/>
    </source>
</evidence>
<comment type="caution">
    <text evidence="2">The sequence shown here is derived from an EMBL/GenBank/DDBJ whole genome shotgun (WGS) entry which is preliminary data.</text>
</comment>
<evidence type="ECO:0000313" key="3">
    <source>
        <dbReference type="Proteomes" id="UP000664940"/>
    </source>
</evidence>
<feature type="region of interest" description="Disordered" evidence="1">
    <location>
        <begin position="35"/>
        <end position="55"/>
    </location>
</feature>
<sequence length="146" mass="16168">MGDGAQRSSRGSTEDAIGVQAADYAAWVHTGSVGLETSRGPWRPPGRGPCARRPHYEGEATGVPGWVPLAVHPRQWNPVKDGPREEFPPFSGCGGRWVSLQGPERCRCLAFLEPSLVPLLRTLLHDPKLHVHFWAGFLHECKHPWH</sequence>
<accession>A0A834AS91</accession>
<proteinExistence type="predicted"/>
<dbReference type="Proteomes" id="UP000664940">
    <property type="component" value="Unassembled WGS sequence"/>
</dbReference>
<gene>
    <name evidence="2" type="ORF">HJG60_010584</name>
</gene>
<organism evidence="2 3">
    <name type="scientific">Phyllostomus discolor</name>
    <name type="common">pale spear-nosed bat</name>
    <dbReference type="NCBI Taxonomy" id="89673"/>
    <lineage>
        <taxon>Eukaryota</taxon>
        <taxon>Metazoa</taxon>
        <taxon>Chordata</taxon>
        <taxon>Craniata</taxon>
        <taxon>Vertebrata</taxon>
        <taxon>Euteleostomi</taxon>
        <taxon>Mammalia</taxon>
        <taxon>Eutheria</taxon>
        <taxon>Laurasiatheria</taxon>
        <taxon>Chiroptera</taxon>
        <taxon>Yangochiroptera</taxon>
        <taxon>Phyllostomidae</taxon>
        <taxon>Phyllostominae</taxon>
        <taxon>Phyllostomus</taxon>
    </lineage>
</organism>
<dbReference type="EMBL" id="JABVXQ010000004">
    <property type="protein sequence ID" value="KAF6114620.1"/>
    <property type="molecule type" value="Genomic_DNA"/>
</dbReference>
<evidence type="ECO:0000313" key="2">
    <source>
        <dbReference type="EMBL" id="KAF6114620.1"/>
    </source>
</evidence>
<reference evidence="2 3" key="1">
    <citation type="journal article" date="2020" name="Nature">
        <title>Six reference-quality genomes reveal evolution of bat adaptations.</title>
        <authorList>
            <person name="Jebb D."/>
            <person name="Huang Z."/>
            <person name="Pippel M."/>
            <person name="Hughes G.M."/>
            <person name="Lavrichenko K."/>
            <person name="Devanna P."/>
            <person name="Winkler S."/>
            <person name="Jermiin L.S."/>
            <person name="Skirmuntt E.C."/>
            <person name="Katzourakis A."/>
            <person name="Burkitt-Gray L."/>
            <person name="Ray D.A."/>
            <person name="Sullivan K.A.M."/>
            <person name="Roscito J.G."/>
            <person name="Kirilenko B.M."/>
            <person name="Davalos L.M."/>
            <person name="Corthals A.P."/>
            <person name="Power M.L."/>
            <person name="Jones G."/>
            <person name="Ransome R.D."/>
            <person name="Dechmann D.K.N."/>
            <person name="Locatelli A.G."/>
            <person name="Puechmaille S.J."/>
            <person name="Fedrigo O."/>
            <person name="Jarvis E.D."/>
            <person name="Hiller M."/>
            <person name="Vernes S.C."/>
            <person name="Myers E.W."/>
            <person name="Teeling E.C."/>
        </authorList>
    </citation>
    <scope>NUCLEOTIDE SEQUENCE [LARGE SCALE GENOMIC DNA]</scope>
    <source>
        <strain evidence="2">Bat1K_MPI-CBG_1</strain>
    </source>
</reference>